<evidence type="ECO:0000313" key="2">
    <source>
        <dbReference type="EMBL" id="VDN58303.1"/>
    </source>
</evidence>
<evidence type="ECO:0000256" key="1">
    <source>
        <dbReference type="SAM" id="SignalP"/>
    </source>
</evidence>
<keyword evidence="4" id="KW-1185">Reference proteome</keyword>
<feature type="chain" id="PRO_5033231638" evidence="1">
    <location>
        <begin position="32"/>
        <end position="74"/>
    </location>
</feature>
<accession>A0A0N4UB34</accession>
<evidence type="ECO:0000313" key="4">
    <source>
        <dbReference type="Proteomes" id="UP000274756"/>
    </source>
</evidence>
<dbReference type="EMBL" id="UYYG01001167">
    <property type="protein sequence ID" value="VDN58303.1"/>
    <property type="molecule type" value="Genomic_DNA"/>
</dbReference>
<dbReference type="Proteomes" id="UP000274756">
    <property type="component" value="Unassembled WGS sequence"/>
</dbReference>
<organism evidence="3 5">
    <name type="scientific">Dracunculus medinensis</name>
    <name type="common">Guinea worm</name>
    <dbReference type="NCBI Taxonomy" id="318479"/>
    <lineage>
        <taxon>Eukaryota</taxon>
        <taxon>Metazoa</taxon>
        <taxon>Ecdysozoa</taxon>
        <taxon>Nematoda</taxon>
        <taxon>Chromadorea</taxon>
        <taxon>Rhabditida</taxon>
        <taxon>Spirurina</taxon>
        <taxon>Dracunculoidea</taxon>
        <taxon>Dracunculidae</taxon>
        <taxon>Dracunculus</taxon>
    </lineage>
</organism>
<dbReference type="WBParaSite" id="DME_0000439301-mRNA-1">
    <property type="protein sequence ID" value="DME_0000439301-mRNA-1"/>
    <property type="gene ID" value="DME_0000439301"/>
</dbReference>
<dbReference type="Proteomes" id="UP000038040">
    <property type="component" value="Unplaced"/>
</dbReference>
<keyword evidence="1" id="KW-0732">Signal</keyword>
<reference evidence="5" key="1">
    <citation type="submission" date="2017-02" db="UniProtKB">
        <authorList>
            <consortium name="WormBaseParasite"/>
        </authorList>
    </citation>
    <scope>IDENTIFICATION</scope>
</reference>
<sequence>MRINSFLGDEQFHMFLFLLFISIHFVAESAASQGTISAIYADDIEVENNANNEERLLDDETQYWTDIKFDQIVH</sequence>
<proteinExistence type="predicted"/>
<evidence type="ECO:0000313" key="3">
    <source>
        <dbReference type="Proteomes" id="UP000038040"/>
    </source>
</evidence>
<protein>
    <submittedName>
        <fullName evidence="2 5">Uncharacterized protein</fullName>
    </submittedName>
</protein>
<reference evidence="2 4" key="2">
    <citation type="submission" date="2018-11" db="EMBL/GenBank/DDBJ databases">
        <authorList>
            <consortium name="Pathogen Informatics"/>
        </authorList>
    </citation>
    <scope>NUCLEOTIDE SEQUENCE [LARGE SCALE GENOMIC DNA]</scope>
</reference>
<dbReference type="AlphaFoldDB" id="A0A0N4UB34"/>
<name>A0A0N4UB34_DRAME</name>
<feature type="signal peptide" evidence="1">
    <location>
        <begin position="1"/>
        <end position="31"/>
    </location>
</feature>
<evidence type="ECO:0000313" key="5">
    <source>
        <dbReference type="WBParaSite" id="DME_0000439301-mRNA-1"/>
    </source>
</evidence>
<gene>
    <name evidence="2" type="ORF">DME_LOCUS8276</name>
</gene>